<comment type="caution">
    <text evidence="14">The sequence shown here is derived from an EMBL/GenBank/DDBJ whole genome shotgun (WGS) entry which is preliminary data.</text>
</comment>
<dbReference type="GO" id="GO:0052381">
    <property type="term" value="F:tRNA dimethylallyltransferase activity"/>
    <property type="evidence" value="ECO:0007669"/>
    <property type="project" value="UniProtKB-UniRule"/>
</dbReference>
<name>A0A918JKG3_9BURK</name>
<keyword evidence="8 10" id="KW-0460">Magnesium</keyword>
<gene>
    <name evidence="10 14" type="primary">miaA</name>
    <name evidence="14" type="ORF">GCM10011450_14020</name>
</gene>
<dbReference type="HAMAP" id="MF_00185">
    <property type="entry name" value="IPP_trans"/>
    <property type="match status" value="1"/>
</dbReference>
<organism evidence="14 15">
    <name type="scientific">Advenella faeciporci</name>
    <dbReference type="NCBI Taxonomy" id="797535"/>
    <lineage>
        <taxon>Bacteria</taxon>
        <taxon>Pseudomonadati</taxon>
        <taxon>Pseudomonadota</taxon>
        <taxon>Betaproteobacteria</taxon>
        <taxon>Burkholderiales</taxon>
        <taxon>Alcaligenaceae</taxon>
    </lineage>
</organism>
<evidence type="ECO:0000256" key="10">
    <source>
        <dbReference type="HAMAP-Rule" id="MF_00185"/>
    </source>
</evidence>
<evidence type="ECO:0000256" key="2">
    <source>
        <dbReference type="ARBA" id="ARBA00003213"/>
    </source>
</evidence>
<dbReference type="EMBL" id="BMYS01000008">
    <property type="protein sequence ID" value="GGW85286.1"/>
    <property type="molecule type" value="Genomic_DNA"/>
</dbReference>
<dbReference type="NCBIfam" id="TIGR00174">
    <property type="entry name" value="miaA"/>
    <property type="match status" value="1"/>
</dbReference>
<dbReference type="Pfam" id="PF01715">
    <property type="entry name" value="IPPT"/>
    <property type="match status" value="1"/>
</dbReference>
<evidence type="ECO:0000256" key="5">
    <source>
        <dbReference type="ARBA" id="ARBA00022694"/>
    </source>
</evidence>
<feature type="region of interest" description="Interaction with substrate tRNA" evidence="10">
    <location>
        <begin position="280"/>
        <end position="287"/>
    </location>
</feature>
<evidence type="ECO:0000256" key="12">
    <source>
        <dbReference type="RuleBase" id="RU003784"/>
    </source>
</evidence>
<accession>A0A918JKG3</accession>
<keyword evidence="6 10" id="KW-0547">Nucleotide-binding</keyword>
<dbReference type="EC" id="2.5.1.75" evidence="10"/>
<evidence type="ECO:0000313" key="14">
    <source>
        <dbReference type="EMBL" id="GGW85286.1"/>
    </source>
</evidence>
<reference evidence="14" key="2">
    <citation type="submission" date="2020-09" db="EMBL/GenBank/DDBJ databases">
        <authorList>
            <person name="Sun Q."/>
            <person name="Kim S."/>
        </authorList>
    </citation>
    <scope>NUCLEOTIDE SEQUENCE</scope>
    <source>
        <strain evidence="14">KCTC 23732</strain>
    </source>
</reference>
<comment type="catalytic activity">
    <reaction evidence="9 10 11">
        <text>adenosine(37) in tRNA + dimethylallyl diphosphate = N(6)-dimethylallyladenosine(37) in tRNA + diphosphate</text>
        <dbReference type="Rhea" id="RHEA:26482"/>
        <dbReference type="Rhea" id="RHEA-COMP:10162"/>
        <dbReference type="Rhea" id="RHEA-COMP:10375"/>
        <dbReference type="ChEBI" id="CHEBI:33019"/>
        <dbReference type="ChEBI" id="CHEBI:57623"/>
        <dbReference type="ChEBI" id="CHEBI:74411"/>
        <dbReference type="ChEBI" id="CHEBI:74415"/>
        <dbReference type="EC" id="2.5.1.75"/>
    </reaction>
</comment>
<proteinExistence type="inferred from homology"/>
<feature type="site" description="Interaction with substrate tRNA" evidence="10">
    <location>
        <position position="129"/>
    </location>
</feature>
<dbReference type="RefSeq" id="WP_189384782.1">
    <property type="nucleotide sequence ID" value="NZ_BAABFY010000003.1"/>
</dbReference>
<dbReference type="AlphaFoldDB" id="A0A918JKG3"/>
<evidence type="ECO:0000256" key="11">
    <source>
        <dbReference type="RuleBase" id="RU003783"/>
    </source>
</evidence>
<evidence type="ECO:0000256" key="1">
    <source>
        <dbReference type="ARBA" id="ARBA00001946"/>
    </source>
</evidence>
<dbReference type="GO" id="GO:0005524">
    <property type="term" value="F:ATP binding"/>
    <property type="evidence" value="ECO:0007669"/>
    <property type="project" value="UniProtKB-UniRule"/>
</dbReference>
<dbReference type="InterPro" id="IPR039657">
    <property type="entry name" value="Dimethylallyltransferase"/>
</dbReference>
<keyword evidence="5 10" id="KW-0819">tRNA processing</keyword>
<dbReference type="InterPro" id="IPR027417">
    <property type="entry name" value="P-loop_NTPase"/>
</dbReference>
<feature type="site" description="Interaction with substrate tRNA" evidence="10">
    <location>
        <position position="107"/>
    </location>
</feature>
<comment type="similarity">
    <text evidence="3 10 13">Belongs to the IPP transferase family.</text>
</comment>
<keyword evidence="7 10" id="KW-0067">ATP-binding</keyword>
<feature type="region of interest" description="Interaction with substrate tRNA" evidence="10">
    <location>
        <begin position="165"/>
        <end position="169"/>
    </location>
</feature>
<feature type="binding site" evidence="10">
    <location>
        <begin position="16"/>
        <end position="23"/>
    </location>
    <ligand>
        <name>ATP</name>
        <dbReference type="ChEBI" id="CHEBI:30616"/>
    </ligand>
</feature>
<evidence type="ECO:0000313" key="15">
    <source>
        <dbReference type="Proteomes" id="UP000608345"/>
    </source>
</evidence>
<evidence type="ECO:0000256" key="4">
    <source>
        <dbReference type="ARBA" id="ARBA00022679"/>
    </source>
</evidence>
<comment type="subunit">
    <text evidence="10">Monomer.</text>
</comment>
<evidence type="ECO:0000256" key="7">
    <source>
        <dbReference type="ARBA" id="ARBA00022840"/>
    </source>
</evidence>
<dbReference type="InterPro" id="IPR018022">
    <property type="entry name" value="IPT"/>
</dbReference>
<dbReference type="Proteomes" id="UP000608345">
    <property type="component" value="Unassembled WGS sequence"/>
</dbReference>
<evidence type="ECO:0000256" key="6">
    <source>
        <dbReference type="ARBA" id="ARBA00022741"/>
    </source>
</evidence>
<evidence type="ECO:0000256" key="8">
    <source>
        <dbReference type="ARBA" id="ARBA00022842"/>
    </source>
</evidence>
<comment type="cofactor">
    <cofactor evidence="1 10">
        <name>Mg(2+)</name>
        <dbReference type="ChEBI" id="CHEBI:18420"/>
    </cofactor>
</comment>
<feature type="region of interest" description="Interaction with substrate tRNA" evidence="10">
    <location>
        <begin position="41"/>
        <end position="44"/>
    </location>
</feature>
<reference evidence="14" key="1">
    <citation type="journal article" date="2014" name="Int. J. Syst. Evol. Microbiol.">
        <title>Complete genome sequence of Corynebacterium casei LMG S-19264T (=DSM 44701T), isolated from a smear-ripened cheese.</title>
        <authorList>
            <consortium name="US DOE Joint Genome Institute (JGI-PGF)"/>
            <person name="Walter F."/>
            <person name="Albersmeier A."/>
            <person name="Kalinowski J."/>
            <person name="Ruckert C."/>
        </authorList>
    </citation>
    <scope>NUCLEOTIDE SEQUENCE</scope>
    <source>
        <strain evidence="14">KCTC 23732</strain>
    </source>
</reference>
<evidence type="ECO:0000256" key="9">
    <source>
        <dbReference type="ARBA" id="ARBA00049563"/>
    </source>
</evidence>
<dbReference type="Gene3D" id="3.40.50.300">
    <property type="entry name" value="P-loop containing nucleotide triphosphate hydrolases"/>
    <property type="match status" value="1"/>
</dbReference>
<comment type="function">
    <text evidence="2 10 12">Catalyzes the transfer of a dimethylallyl group onto the adenine at position 37 in tRNAs that read codons beginning with uridine, leading to the formation of N6-(dimethylallyl)adenosine (i(6)A).</text>
</comment>
<protein>
    <recommendedName>
        <fullName evidence="10">tRNA dimethylallyltransferase</fullName>
        <ecNumber evidence="10">2.5.1.75</ecNumber>
    </recommendedName>
    <alternativeName>
        <fullName evidence="10">Dimethylallyl diphosphate:tRNA dimethylallyltransferase</fullName>
        <shortName evidence="10">DMAPP:tRNA dimethylallyltransferase</shortName>
        <shortName evidence="10">DMATase</shortName>
    </alternativeName>
    <alternativeName>
        <fullName evidence="10">Isopentenyl-diphosphate:tRNA isopentenyltransferase</fullName>
        <shortName evidence="10">IPP transferase</shortName>
        <shortName evidence="10">IPPT</shortName>
        <shortName evidence="10">IPTase</shortName>
    </alternativeName>
</protein>
<evidence type="ECO:0000256" key="3">
    <source>
        <dbReference type="ARBA" id="ARBA00005842"/>
    </source>
</evidence>
<dbReference type="FunFam" id="1.10.20.140:FF:000001">
    <property type="entry name" value="tRNA dimethylallyltransferase"/>
    <property type="match status" value="1"/>
</dbReference>
<dbReference type="PANTHER" id="PTHR11088:SF60">
    <property type="entry name" value="TRNA DIMETHYLALLYLTRANSFERASE"/>
    <property type="match status" value="1"/>
</dbReference>
<feature type="binding site" evidence="10">
    <location>
        <begin position="18"/>
        <end position="23"/>
    </location>
    <ligand>
        <name>substrate</name>
    </ligand>
</feature>
<keyword evidence="4 10" id="KW-0808">Transferase</keyword>
<dbReference type="Gene3D" id="1.10.20.140">
    <property type="match status" value="1"/>
</dbReference>
<dbReference type="GO" id="GO:0006400">
    <property type="term" value="P:tRNA modification"/>
    <property type="evidence" value="ECO:0007669"/>
    <property type="project" value="TreeGrafter"/>
</dbReference>
<keyword evidence="15" id="KW-1185">Reference proteome</keyword>
<sequence>MPTPDTRHQAIICIAGPTASGKSASVLAIAQQWPIEIINVDSATIYKGMDIGTAKPSREEQAQTPQHLLDIRDPAQTYSAAEFTQDAARLISAIQARGRIPLLAGGTMMYYKALREGLNELPAAREDIRQELEDFARQHGWPALHAELAKVDPVTAARLAPNDSQRIQRAMEIYRISGKPMSVFLAQPAEKAGDFLYQTISLEPANRLDLHERIAARFDQMLEKGFVEEVRQLKLRPDLHADLPSIRCVGYRQIWAHLNGDYDLPEAREKSIAATRQLAKRQITWLRAQPDRVRIDCMAHNVAQQVIDAIAHDMDAAMQAMGQQQ</sequence>
<evidence type="ECO:0000256" key="13">
    <source>
        <dbReference type="RuleBase" id="RU003785"/>
    </source>
</evidence>
<dbReference type="PANTHER" id="PTHR11088">
    <property type="entry name" value="TRNA DIMETHYLALLYLTRANSFERASE"/>
    <property type="match status" value="1"/>
</dbReference>
<feature type="region of interest" description="Interaction with substrate tRNA" evidence="10">
    <location>
        <begin position="247"/>
        <end position="252"/>
    </location>
</feature>
<dbReference type="SUPFAM" id="SSF52540">
    <property type="entry name" value="P-loop containing nucleoside triphosphate hydrolases"/>
    <property type="match status" value="2"/>
</dbReference>